<dbReference type="Pfam" id="PF00326">
    <property type="entry name" value="Peptidase_S9"/>
    <property type="match status" value="1"/>
</dbReference>
<dbReference type="AlphaFoldDB" id="A0A852ZIV3"/>
<evidence type="ECO:0000313" key="3">
    <source>
        <dbReference type="EMBL" id="NYH92183.1"/>
    </source>
</evidence>
<organism evidence="3 4">
    <name type="scientific">Actinopolymorpha rutila</name>
    <dbReference type="NCBI Taxonomy" id="446787"/>
    <lineage>
        <taxon>Bacteria</taxon>
        <taxon>Bacillati</taxon>
        <taxon>Actinomycetota</taxon>
        <taxon>Actinomycetes</taxon>
        <taxon>Propionibacteriales</taxon>
        <taxon>Actinopolymorphaceae</taxon>
        <taxon>Actinopolymorpha</taxon>
    </lineage>
</organism>
<evidence type="ECO:0000313" key="4">
    <source>
        <dbReference type="Proteomes" id="UP000579605"/>
    </source>
</evidence>
<keyword evidence="3" id="KW-0645">Protease</keyword>
<name>A0A852ZIV3_9ACTN</name>
<sequence length="252" mass="27416">MSCRLVRWEVPAGSLEGLLVVPTGGDRRTWPLVVDLHGGPIGAFQAGDVGNLAGWCARGFAVFRPEFRASGILGPDPMWQAFRGVGLPDRDLEAEEVLAGVAVVAGTGLVDTDRMFAIGHSYGAYLLNRIVTADHPFRAAVCWEGVADLRLLDPASLRTQSRWRGGSPADRPEAWAAASPVERAAQAKVPMLLVYGEHGLAVPHGENWLEVLRRHGVRNEYVVYADEGHVLTNPRNLADLLDRAQAWFQLTP</sequence>
<dbReference type="RefSeq" id="WP_179789639.1">
    <property type="nucleotide sequence ID" value="NZ_BAAARR010000005.1"/>
</dbReference>
<dbReference type="GO" id="GO:0006508">
    <property type="term" value="P:proteolysis"/>
    <property type="evidence" value="ECO:0007669"/>
    <property type="project" value="InterPro"/>
</dbReference>
<dbReference type="InterPro" id="IPR001375">
    <property type="entry name" value="Peptidase_S9_cat"/>
</dbReference>
<dbReference type="Proteomes" id="UP000579605">
    <property type="component" value="Unassembled WGS sequence"/>
</dbReference>
<dbReference type="PANTHER" id="PTHR42776">
    <property type="entry name" value="SERINE PEPTIDASE S9 FAMILY MEMBER"/>
    <property type="match status" value="1"/>
</dbReference>
<dbReference type="GO" id="GO:0004177">
    <property type="term" value="F:aminopeptidase activity"/>
    <property type="evidence" value="ECO:0007669"/>
    <property type="project" value="UniProtKB-KW"/>
</dbReference>
<protein>
    <submittedName>
        <fullName evidence="3">Dipeptidyl aminopeptidase/acylaminoacyl peptidase</fullName>
    </submittedName>
</protein>
<dbReference type="PANTHER" id="PTHR42776:SF27">
    <property type="entry name" value="DIPEPTIDYL PEPTIDASE FAMILY MEMBER 6"/>
    <property type="match status" value="1"/>
</dbReference>
<dbReference type="EMBL" id="JACBZH010000001">
    <property type="protein sequence ID" value="NYH92183.1"/>
    <property type="molecule type" value="Genomic_DNA"/>
</dbReference>
<dbReference type="Gene3D" id="3.40.50.1820">
    <property type="entry name" value="alpha/beta hydrolase"/>
    <property type="match status" value="1"/>
</dbReference>
<evidence type="ECO:0000259" key="2">
    <source>
        <dbReference type="Pfam" id="PF00326"/>
    </source>
</evidence>
<reference evidence="3 4" key="1">
    <citation type="submission" date="2020-07" db="EMBL/GenBank/DDBJ databases">
        <title>Sequencing the genomes of 1000 actinobacteria strains.</title>
        <authorList>
            <person name="Klenk H.-P."/>
        </authorList>
    </citation>
    <scope>NUCLEOTIDE SEQUENCE [LARGE SCALE GENOMIC DNA]</scope>
    <source>
        <strain evidence="3 4">DSM 18448</strain>
    </source>
</reference>
<gene>
    <name evidence="3" type="ORF">F4554_004821</name>
</gene>
<evidence type="ECO:0000256" key="1">
    <source>
        <dbReference type="ARBA" id="ARBA00022801"/>
    </source>
</evidence>
<keyword evidence="4" id="KW-1185">Reference proteome</keyword>
<feature type="domain" description="Peptidase S9 prolyl oligopeptidase catalytic" evidence="2">
    <location>
        <begin position="55"/>
        <end position="249"/>
    </location>
</feature>
<keyword evidence="1" id="KW-0378">Hydrolase</keyword>
<dbReference type="InterPro" id="IPR029058">
    <property type="entry name" value="AB_hydrolase_fold"/>
</dbReference>
<comment type="caution">
    <text evidence="3">The sequence shown here is derived from an EMBL/GenBank/DDBJ whole genome shotgun (WGS) entry which is preliminary data.</text>
</comment>
<accession>A0A852ZIV3</accession>
<proteinExistence type="predicted"/>
<dbReference type="GO" id="GO:0004252">
    <property type="term" value="F:serine-type endopeptidase activity"/>
    <property type="evidence" value="ECO:0007669"/>
    <property type="project" value="TreeGrafter"/>
</dbReference>
<dbReference type="SUPFAM" id="SSF53474">
    <property type="entry name" value="alpha/beta-Hydrolases"/>
    <property type="match status" value="1"/>
</dbReference>
<keyword evidence="3" id="KW-0031">Aminopeptidase</keyword>